<organism evidence="2 3">
    <name type="scientific">Trypanosoma cruzi Dm28c</name>
    <dbReference type="NCBI Taxonomy" id="1416333"/>
    <lineage>
        <taxon>Eukaryota</taxon>
        <taxon>Discoba</taxon>
        <taxon>Euglenozoa</taxon>
        <taxon>Kinetoplastea</taxon>
        <taxon>Metakinetoplastina</taxon>
        <taxon>Trypanosomatida</taxon>
        <taxon>Trypanosomatidae</taxon>
        <taxon>Trypanosoma</taxon>
        <taxon>Schizotrypanum</taxon>
    </lineage>
</organism>
<keyword evidence="1" id="KW-1133">Transmembrane helix</keyword>
<gene>
    <name evidence="2" type="ORF">TCDM_04649</name>
</gene>
<dbReference type="VEuPathDB" id="TriTrypDB:TCDM_04649"/>
<dbReference type="Proteomes" id="UP000017861">
    <property type="component" value="Unassembled WGS sequence"/>
</dbReference>
<accession>V5DGZ0</accession>
<protein>
    <submittedName>
        <fullName evidence="2">Uncharacterized protein</fullName>
    </submittedName>
</protein>
<sequence length="288" mass="32314">MGGGGVRHNEHPVFCCYFLYVRMCHFRVAVFFHGIVWRATGRMGWLVFMVLSCLNNVLQTCVACNVPVSLLPFSFFSLSGRLRVDSEVYLFCFAFFFFEFTDYAVSLFCPFPLSPEGWASTRCVTFIWMVCLFKCPSVPPLSLSLDVCFVNLTLLLFLLALPCSHKRWDCDVQARQTRKEREKISTKSRNIAGVVSLCCSHSPFSLFFTPPVFVNGRCSGLHASFIPPPHPSLSIKTNKQISPRHVGTRSWKGRSGIQECGGTVSRCDNKSCGVWTAGGGKDEKVKIK</sequence>
<evidence type="ECO:0000313" key="3">
    <source>
        <dbReference type="Proteomes" id="UP000017861"/>
    </source>
</evidence>
<reference evidence="2 3" key="1">
    <citation type="journal article" date="2014" name="Genome Announc.">
        <title>Trypanosoma cruzi Clone Dm28c Draft Genome Sequence.</title>
        <authorList>
            <person name="Grisard E.C."/>
            <person name="Teixeira S.M."/>
            <person name="de Almeida L.G."/>
            <person name="Stoco P.H."/>
            <person name="Gerber A.L."/>
            <person name="Talavera-Lopez C."/>
            <person name="Lima O.C."/>
            <person name="Andersson B."/>
            <person name="de Vasconcelos A.T."/>
        </authorList>
    </citation>
    <scope>NUCLEOTIDE SEQUENCE [LARGE SCALE GENOMIC DNA]</scope>
    <source>
        <strain evidence="2 3">Dm28c</strain>
    </source>
</reference>
<dbReference type="EMBL" id="AYLP01000041">
    <property type="protein sequence ID" value="ESS66676.1"/>
    <property type="molecule type" value="Genomic_DNA"/>
</dbReference>
<name>V5DGZ0_TRYCR</name>
<feature type="transmembrane region" description="Helical" evidence="1">
    <location>
        <begin position="143"/>
        <end position="161"/>
    </location>
</feature>
<dbReference type="AlphaFoldDB" id="V5DGZ0"/>
<evidence type="ECO:0000313" key="2">
    <source>
        <dbReference type="EMBL" id="ESS66676.1"/>
    </source>
</evidence>
<evidence type="ECO:0000256" key="1">
    <source>
        <dbReference type="SAM" id="Phobius"/>
    </source>
</evidence>
<keyword evidence="1" id="KW-0812">Transmembrane</keyword>
<proteinExistence type="predicted"/>
<keyword evidence="1" id="KW-0472">Membrane</keyword>
<comment type="caution">
    <text evidence="2">The sequence shown here is derived from an EMBL/GenBank/DDBJ whole genome shotgun (WGS) entry which is preliminary data.</text>
</comment>
<feature type="transmembrane region" description="Helical" evidence="1">
    <location>
        <begin position="12"/>
        <end position="37"/>
    </location>
</feature>
<feature type="transmembrane region" description="Helical" evidence="1">
    <location>
        <begin position="88"/>
        <end position="113"/>
    </location>
</feature>